<feature type="domain" description="Phytocyanin" evidence="11">
    <location>
        <begin position="25"/>
        <end position="130"/>
    </location>
</feature>
<evidence type="ECO:0000313" key="12">
    <source>
        <dbReference type="EMBL" id="KAK6912492.1"/>
    </source>
</evidence>
<keyword evidence="13" id="KW-1185">Reference proteome</keyword>
<comment type="subcellular location">
    <subcellularLocation>
        <location evidence="1">Cell membrane</location>
        <topology evidence="1">Lipid-anchor</topology>
        <topology evidence="1">GPI-anchor</topology>
    </subcellularLocation>
</comment>
<reference evidence="12 13" key="1">
    <citation type="submission" date="2023-12" db="EMBL/GenBank/DDBJ databases">
        <title>A high-quality genome assembly for Dillenia turbinata (Dilleniales).</title>
        <authorList>
            <person name="Chanderbali A."/>
        </authorList>
    </citation>
    <scope>NUCLEOTIDE SEQUENCE [LARGE SCALE GENOMIC DNA]</scope>
    <source>
        <strain evidence="12">LSX21</strain>
        <tissue evidence="12">Leaf</tissue>
    </source>
</reference>
<evidence type="ECO:0000256" key="4">
    <source>
        <dbReference type="ARBA" id="ARBA00022729"/>
    </source>
</evidence>
<organism evidence="12 13">
    <name type="scientific">Dillenia turbinata</name>
    <dbReference type="NCBI Taxonomy" id="194707"/>
    <lineage>
        <taxon>Eukaryota</taxon>
        <taxon>Viridiplantae</taxon>
        <taxon>Streptophyta</taxon>
        <taxon>Embryophyta</taxon>
        <taxon>Tracheophyta</taxon>
        <taxon>Spermatophyta</taxon>
        <taxon>Magnoliopsida</taxon>
        <taxon>eudicotyledons</taxon>
        <taxon>Gunneridae</taxon>
        <taxon>Pentapetalae</taxon>
        <taxon>Dilleniales</taxon>
        <taxon>Dilleniaceae</taxon>
        <taxon>Dillenia</taxon>
    </lineage>
</organism>
<proteinExistence type="inferred from homology"/>
<keyword evidence="6" id="KW-1015">Disulfide bond</keyword>
<evidence type="ECO:0000256" key="10">
    <source>
        <dbReference type="SAM" id="SignalP"/>
    </source>
</evidence>
<feature type="chain" id="PRO_5042824201" evidence="10">
    <location>
        <begin position="25"/>
        <end position="178"/>
    </location>
</feature>
<protein>
    <submittedName>
        <fullName evidence="12">Phytocyanin domain</fullName>
    </submittedName>
</protein>
<evidence type="ECO:0000313" key="13">
    <source>
        <dbReference type="Proteomes" id="UP001370490"/>
    </source>
</evidence>
<dbReference type="GO" id="GO:0005886">
    <property type="term" value="C:plasma membrane"/>
    <property type="evidence" value="ECO:0007669"/>
    <property type="project" value="UniProtKB-SubCell"/>
</dbReference>
<dbReference type="Gene3D" id="2.60.40.420">
    <property type="entry name" value="Cupredoxins - blue copper proteins"/>
    <property type="match status" value="1"/>
</dbReference>
<keyword evidence="2" id="KW-1003">Cell membrane</keyword>
<evidence type="ECO:0000256" key="6">
    <source>
        <dbReference type="ARBA" id="ARBA00023157"/>
    </source>
</evidence>
<evidence type="ECO:0000256" key="3">
    <source>
        <dbReference type="ARBA" id="ARBA00022622"/>
    </source>
</evidence>
<dbReference type="GO" id="GO:0009055">
    <property type="term" value="F:electron transfer activity"/>
    <property type="evidence" value="ECO:0007669"/>
    <property type="project" value="InterPro"/>
</dbReference>
<sequence length="178" mass="19350">MAVFSRAIASLALMFLLFNSFSEAKELLVGGSSDAWKIPKSSQSYSLNDWAADHRFLTGDYLVWKYDSNEDSVLQVTRESYLKCNTSDPIAAYKDGNTKVKLDHSGPFYFISGAAGHCEKGQKLIVVVLSSRHRLFAISPAPAPAEYDGPAVAPTSSATSLQSSVLVSFAVLVWVAMM</sequence>
<dbReference type="InterPro" id="IPR039391">
    <property type="entry name" value="Phytocyanin-like"/>
</dbReference>
<name>A0AAN8ULR0_9MAGN</name>
<keyword evidence="4 10" id="KW-0732">Signal</keyword>
<keyword evidence="7" id="KW-0325">Glycoprotein</keyword>
<dbReference type="InterPro" id="IPR041846">
    <property type="entry name" value="ENL_dom"/>
</dbReference>
<keyword evidence="8" id="KW-0449">Lipoprotein</keyword>
<keyword evidence="3" id="KW-0336">GPI-anchor</keyword>
<dbReference type="PROSITE" id="PS51485">
    <property type="entry name" value="PHYTOCYANIN"/>
    <property type="match status" value="1"/>
</dbReference>
<feature type="signal peptide" evidence="10">
    <location>
        <begin position="1"/>
        <end position="24"/>
    </location>
</feature>
<evidence type="ECO:0000256" key="1">
    <source>
        <dbReference type="ARBA" id="ARBA00004609"/>
    </source>
</evidence>
<comment type="similarity">
    <text evidence="9">Belongs to the early nodulin-like (ENODL) family.</text>
</comment>
<accession>A0AAN8ULR0</accession>
<gene>
    <name evidence="12" type="ORF">RJ641_022093</name>
</gene>
<dbReference type="FunFam" id="2.60.40.420:FF:000069">
    <property type="entry name" value="Early nodulin-like protein 1"/>
    <property type="match status" value="1"/>
</dbReference>
<dbReference type="PANTHER" id="PTHR33021">
    <property type="entry name" value="BLUE COPPER PROTEIN"/>
    <property type="match status" value="1"/>
</dbReference>
<dbReference type="InterPro" id="IPR003245">
    <property type="entry name" value="Phytocyanin_dom"/>
</dbReference>
<dbReference type="AlphaFoldDB" id="A0AAN8ULR0"/>
<evidence type="ECO:0000256" key="2">
    <source>
        <dbReference type="ARBA" id="ARBA00022475"/>
    </source>
</evidence>
<evidence type="ECO:0000256" key="5">
    <source>
        <dbReference type="ARBA" id="ARBA00023136"/>
    </source>
</evidence>
<evidence type="ECO:0000259" key="11">
    <source>
        <dbReference type="PROSITE" id="PS51485"/>
    </source>
</evidence>
<dbReference type="Pfam" id="PF02298">
    <property type="entry name" value="Cu_bind_like"/>
    <property type="match status" value="1"/>
</dbReference>
<comment type="caution">
    <text evidence="12">The sequence shown here is derived from an EMBL/GenBank/DDBJ whole genome shotgun (WGS) entry which is preliminary data.</text>
</comment>
<dbReference type="EMBL" id="JBAMMX010000027">
    <property type="protein sequence ID" value="KAK6912492.1"/>
    <property type="molecule type" value="Genomic_DNA"/>
</dbReference>
<dbReference type="PANTHER" id="PTHR33021:SF197">
    <property type="entry name" value="EARLY NODULIN-LIKE PROTEIN 13"/>
    <property type="match status" value="1"/>
</dbReference>
<dbReference type="CDD" id="cd11019">
    <property type="entry name" value="OsENODL1_like"/>
    <property type="match status" value="1"/>
</dbReference>
<dbReference type="GO" id="GO:0098552">
    <property type="term" value="C:side of membrane"/>
    <property type="evidence" value="ECO:0007669"/>
    <property type="project" value="UniProtKB-KW"/>
</dbReference>
<keyword evidence="5" id="KW-0472">Membrane</keyword>
<evidence type="ECO:0000256" key="9">
    <source>
        <dbReference type="ARBA" id="ARBA00035011"/>
    </source>
</evidence>
<dbReference type="Proteomes" id="UP001370490">
    <property type="component" value="Unassembled WGS sequence"/>
</dbReference>
<evidence type="ECO:0000256" key="8">
    <source>
        <dbReference type="ARBA" id="ARBA00023288"/>
    </source>
</evidence>
<dbReference type="SUPFAM" id="SSF49503">
    <property type="entry name" value="Cupredoxins"/>
    <property type="match status" value="1"/>
</dbReference>
<dbReference type="InterPro" id="IPR008972">
    <property type="entry name" value="Cupredoxin"/>
</dbReference>
<evidence type="ECO:0000256" key="7">
    <source>
        <dbReference type="ARBA" id="ARBA00023180"/>
    </source>
</evidence>